<dbReference type="eggNOG" id="COG1399">
    <property type="taxonomic scope" value="Bacteria"/>
</dbReference>
<comment type="caution">
    <text evidence="1">The sequence shown here is derived from an EMBL/GenBank/DDBJ whole genome shotgun (WGS) entry which is preliminary data.</text>
</comment>
<dbReference type="GeneID" id="98299302"/>
<proteinExistence type="predicted"/>
<dbReference type="PANTHER" id="PTHR34374">
    <property type="entry name" value="LARGE RIBOSOMAL RNA SUBUNIT ACCUMULATION PROTEIN YCED HOMOLOG 1, CHLOROPLASTIC"/>
    <property type="match status" value="1"/>
</dbReference>
<protein>
    <recommendedName>
        <fullName evidence="3">DNA-binding protein</fullName>
    </recommendedName>
</protein>
<keyword evidence="2" id="KW-1185">Reference proteome</keyword>
<dbReference type="RefSeq" id="WP_033498072.1">
    <property type="nucleotide sequence ID" value="NZ_JBDNYD010000031.1"/>
</dbReference>
<dbReference type="Pfam" id="PF02620">
    <property type="entry name" value="YceD"/>
    <property type="match status" value="1"/>
</dbReference>
<dbReference type="AlphaFoldDB" id="A0A087CNI1"/>
<sequence>MSRAEDSKWAVDVLRISGRPGQSLELDADFPAPSGIGDQIVGVTEGDATHMSGNIDSIVDGLILNARITAPVHAECTRCLKPLNNDWHVDALAFFSFDMDDGNGKSAKGDEEIIAGEDESEDVYPVAAGGSIIDVEAMLRDNLVESLPLQPLCKEDCLGLCPQCGINLNDNPEHGHEVTDIRWAALADFKEQLDARQGDGSAS</sequence>
<dbReference type="Proteomes" id="UP000029050">
    <property type="component" value="Unassembled WGS sequence"/>
</dbReference>
<reference evidence="1 2" key="1">
    <citation type="submission" date="2014-03" db="EMBL/GenBank/DDBJ databases">
        <title>Genomics of Bifidobacteria.</title>
        <authorList>
            <person name="Ventura M."/>
            <person name="Milani C."/>
            <person name="Lugli G.A."/>
        </authorList>
    </citation>
    <scope>NUCLEOTIDE SEQUENCE [LARGE SCALE GENOMIC DNA]</scope>
    <source>
        <strain evidence="1 2">LMG 21775</strain>
    </source>
</reference>
<dbReference type="STRING" id="218140.BPSY_0018"/>
<accession>A0A087CNI1</accession>
<dbReference type="OrthoDB" id="9790372at2"/>
<evidence type="ECO:0008006" key="3">
    <source>
        <dbReference type="Google" id="ProtNLM"/>
    </source>
</evidence>
<name>A0A087CNI1_9BIFI</name>
<evidence type="ECO:0000313" key="2">
    <source>
        <dbReference type="Proteomes" id="UP000029050"/>
    </source>
</evidence>
<organism evidence="1 2">
    <name type="scientific">Bifidobacterium psychraerophilum</name>
    <dbReference type="NCBI Taxonomy" id="218140"/>
    <lineage>
        <taxon>Bacteria</taxon>
        <taxon>Bacillati</taxon>
        <taxon>Actinomycetota</taxon>
        <taxon>Actinomycetes</taxon>
        <taxon>Bifidobacteriales</taxon>
        <taxon>Bifidobacteriaceae</taxon>
        <taxon>Bifidobacterium</taxon>
    </lineage>
</organism>
<dbReference type="PANTHER" id="PTHR34374:SF1">
    <property type="entry name" value="LARGE RIBOSOMAL RNA SUBUNIT ACCUMULATION PROTEIN YCED HOMOLOG 1, CHLOROPLASTIC"/>
    <property type="match status" value="1"/>
</dbReference>
<dbReference type="InterPro" id="IPR003772">
    <property type="entry name" value="YceD"/>
</dbReference>
<dbReference type="EMBL" id="JGZI01000001">
    <property type="protein sequence ID" value="KFI84831.1"/>
    <property type="molecule type" value="Genomic_DNA"/>
</dbReference>
<gene>
    <name evidence="1" type="ORF">BPSY_0018</name>
</gene>
<evidence type="ECO:0000313" key="1">
    <source>
        <dbReference type="EMBL" id="KFI84831.1"/>
    </source>
</evidence>